<feature type="binding site" evidence="7">
    <location>
        <position position="207"/>
    </location>
    <ligand>
        <name>Ca(2+)</name>
        <dbReference type="ChEBI" id="CHEBI:29108"/>
        <label>3</label>
    </ligand>
</feature>
<keyword evidence="5" id="KW-0482">Metalloprotease</keyword>
<evidence type="ECO:0000313" key="10">
    <source>
        <dbReference type="EMBL" id="KAH7069312.1"/>
    </source>
</evidence>
<dbReference type="GO" id="GO:0031012">
    <property type="term" value="C:extracellular matrix"/>
    <property type="evidence" value="ECO:0007669"/>
    <property type="project" value="InterPro"/>
</dbReference>
<evidence type="ECO:0000256" key="6">
    <source>
        <dbReference type="PIRSR" id="PIRSR621190-1"/>
    </source>
</evidence>
<dbReference type="SMART" id="SM00235">
    <property type="entry name" value="ZnMc"/>
    <property type="match status" value="1"/>
</dbReference>
<feature type="binding site" evidence="7">
    <location>
        <position position="246"/>
    </location>
    <ligand>
        <name>Zn(2+)</name>
        <dbReference type="ChEBI" id="CHEBI:29105"/>
        <label>2</label>
        <note>catalytic</note>
    </ligand>
</feature>
<accession>A0A8K0QSV0</accession>
<feature type="binding site" evidence="7">
    <location>
        <position position="226"/>
    </location>
    <ligand>
        <name>Ca(2+)</name>
        <dbReference type="ChEBI" id="CHEBI:29108"/>
        <label>1</label>
    </ligand>
</feature>
<evidence type="ECO:0000256" key="5">
    <source>
        <dbReference type="ARBA" id="ARBA00023049"/>
    </source>
</evidence>
<dbReference type="GO" id="GO:0030198">
    <property type="term" value="P:extracellular matrix organization"/>
    <property type="evidence" value="ECO:0007669"/>
    <property type="project" value="TreeGrafter"/>
</dbReference>
<evidence type="ECO:0000256" key="1">
    <source>
        <dbReference type="ARBA" id="ARBA00022670"/>
    </source>
</evidence>
<feature type="binding site" evidence="7">
    <location>
        <position position="200"/>
    </location>
    <ligand>
        <name>Zn(2+)</name>
        <dbReference type="ChEBI" id="CHEBI:29105"/>
        <label>1</label>
    </ligand>
</feature>
<evidence type="ECO:0000256" key="2">
    <source>
        <dbReference type="ARBA" id="ARBA00022723"/>
    </source>
</evidence>
<feature type="binding site" description="in inhibited form" evidence="7">
    <location>
        <position position="110"/>
    </location>
    <ligand>
        <name>Zn(2+)</name>
        <dbReference type="ChEBI" id="CHEBI:29105"/>
        <label>2</label>
        <note>catalytic</note>
    </ligand>
</feature>
<comment type="caution">
    <text evidence="10">The sequence shown here is derived from an EMBL/GenBank/DDBJ whole genome shotgun (WGS) entry which is preliminary data.</text>
</comment>
<sequence length="564" mass="62966">MTKLPLLVYLWTYILCCQAIERPIAAKGTLALIPSVSPTQVVPPSATADQKKHSKHVNDFYKLYGWLKPNTTIQDKDLPRAIRKIQKVLKEPVTGVVSDEMMHIFTKPRCGTEQLYNETDAKAPPALHKRYVLWGSRWQRSTITWRFTNYSADLPAAQQQSTISDAFSQWMGYMPLNFQQASPNSKADIYINFRSLGRDDTRYGFTSMVSDGVYLQSGSINVTFNDDYVWTDDRLFSYTAVHEIGHALGLSHSAVEAAVMFAYFGGYIRPLHADDKMGIHNIYGWKTPKWNRIDSNIGIKNLVQVSTSPSTVLGSDGLYQMRSNGQVLRFAIGGWTLVNNDPNTVQITGSGGRLFQRHTDGSTWLWSGNGQAWNYIGAASENVIDIVAASDQLYSRRKDGWVARWTGSGSSWVSVEQPTASVSKQIAITDTKTLWNLLSTGDLVRSTWPHSSGSWQVVDMNTANIAIAVGGNDFYKLQSDGLVVFLNMKEYYWQIIESAGSVAIHACGDYLYSRHGDGSVWRYTGTPNVWELLDDRRDVSGVVGDRNGNVWEVLSGGDVMKLVS</sequence>
<keyword evidence="7" id="KW-0106">Calcium</keyword>
<evidence type="ECO:0000256" key="7">
    <source>
        <dbReference type="PIRSR" id="PIRSR621190-2"/>
    </source>
</evidence>
<reference evidence="10" key="1">
    <citation type="journal article" date="2021" name="Nat. Commun.">
        <title>Genetic determinants of endophytism in the Arabidopsis root mycobiome.</title>
        <authorList>
            <person name="Mesny F."/>
            <person name="Miyauchi S."/>
            <person name="Thiergart T."/>
            <person name="Pickel B."/>
            <person name="Atanasova L."/>
            <person name="Karlsson M."/>
            <person name="Huettel B."/>
            <person name="Barry K.W."/>
            <person name="Haridas S."/>
            <person name="Chen C."/>
            <person name="Bauer D."/>
            <person name="Andreopoulos W."/>
            <person name="Pangilinan J."/>
            <person name="LaButti K."/>
            <person name="Riley R."/>
            <person name="Lipzen A."/>
            <person name="Clum A."/>
            <person name="Drula E."/>
            <person name="Henrissat B."/>
            <person name="Kohler A."/>
            <person name="Grigoriev I.V."/>
            <person name="Martin F.M."/>
            <person name="Hacquard S."/>
        </authorList>
    </citation>
    <scope>NUCLEOTIDE SEQUENCE</scope>
    <source>
        <strain evidence="10">MPI-SDFR-AT-0120</strain>
    </source>
</reference>
<dbReference type="GO" id="GO:0004222">
    <property type="term" value="F:metalloendopeptidase activity"/>
    <property type="evidence" value="ECO:0007669"/>
    <property type="project" value="InterPro"/>
</dbReference>
<dbReference type="GO" id="GO:0006508">
    <property type="term" value="P:proteolysis"/>
    <property type="evidence" value="ECO:0007669"/>
    <property type="project" value="UniProtKB-KW"/>
</dbReference>
<keyword evidence="8" id="KW-0732">Signal</keyword>
<dbReference type="Pfam" id="PF00413">
    <property type="entry name" value="Peptidase_M10"/>
    <property type="match status" value="1"/>
</dbReference>
<dbReference type="EMBL" id="JAGMVJ010000030">
    <property type="protein sequence ID" value="KAH7069312.1"/>
    <property type="molecule type" value="Genomic_DNA"/>
</dbReference>
<protein>
    <recommendedName>
        <fullName evidence="9">Peptidase metallopeptidase domain-containing protein</fullName>
    </recommendedName>
</protein>
<evidence type="ECO:0000313" key="11">
    <source>
        <dbReference type="Proteomes" id="UP000813461"/>
    </source>
</evidence>
<evidence type="ECO:0000256" key="4">
    <source>
        <dbReference type="ARBA" id="ARBA00022833"/>
    </source>
</evidence>
<feature type="binding site" evidence="7">
    <location>
        <position position="252"/>
    </location>
    <ligand>
        <name>Zn(2+)</name>
        <dbReference type="ChEBI" id="CHEBI:29105"/>
        <label>2</label>
        <note>catalytic</note>
    </ligand>
</feature>
<dbReference type="PRINTS" id="PR00138">
    <property type="entry name" value="MATRIXIN"/>
</dbReference>
<feature type="active site" evidence="6">
    <location>
        <position position="243"/>
    </location>
</feature>
<feature type="chain" id="PRO_5035419303" description="Peptidase metallopeptidase domain-containing protein" evidence="8">
    <location>
        <begin position="20"/>
        <end position="564"/>
    </location>
</feature>
<dbReference type="SUPFAM" id="SSF55486">
    <property type="entry name" value="Metalloproteases ('zincins'), catalytic domain"/>
    <property type="match status" value="1"/>
</dbReference>
<dbReference type="OrthoDB" id="65569at2759"/>
<dbReference type="Proteomes" id="UP000813461">
    <property type="component" value="Unassembled WGS sequence"/>
</dbReference>
<name>A0A8K0QSV0_9PLEO</name>
<dbReference type="GO" id="GO:0008270">
    <property type="term" value="F:zinc ion binding"/>
    <property type="evidence" value="ECO:0007669"/>
    <property type="project" value="InterPro"/>
</dbReference>
<evidence type="ECO:0000259" key="9">
    <source>
        <dbReference type="SMART" id="SM00235"/>
    </source>
</evidence>
<dbReference type="Gene3D" id="3.40.390.10">
    <property type="entry name" value="Collagenase (Catalytic Domain)"/>
    <property type="match status" value="1"/>
</dbReference>
<keyword evidence="4 7" id="KW-0862">Zinc</keyword>
<dbReference type="AlphaFoldDB" id="A0A8K0QSV0"/>
<dbReference type="InterPro" id="IPR006026">
    <property type="entry name" value="Peptidase_Metallo"/>
</dbReference>
<comment type="cofactor">
    <cofactor evidence="7">
        <name>Zn(2+)</name>
        <dbReference type="ChEBI" id="CHEBI:29105"/>
    </cofactor>
    <text evidence="7">Binds 2 Zn(2+) ions per subunit.</text>
</comment>
<dbReference type="GO" id="GO:0030574">
    <property type="term" value="P:collagen catabolic process"/>
    <property type="evidence" value="ECO:0007669"/>
    <property type="project" value="TreeGrafter"/>
</dbReference>
<dbReference type="PANTHER" id="PTHR10201">
    <property type="entry name" value="MATRIX METALLOPROTEINASE"/>
    <property type="match status" value="1"/>
</dbReference>
<feature type="binding site" evidence="7">
    <location>
        <position position="260"/>
    </location>
    <ligand>
        <name>Zn(2+)</name>
        <dbReference type="ChEBI" id="CHEBI:29105"/>
        <label>2</label>
        <note>catalytic</note>
    </ligand>
</feature>
<feature type="binding site" evidence="7">
    <location>
        <position position="242"/>
    </location>
    <ligand>
        <name>Zn(2+)</name>
        <dbReference type="ChEBI" id="CHEBI:29105"/>
        <label>2</label>
        <note>catalytic</note>
    </ligand>
</feature>
<evidence type="ECO:0000256" key="8">
    <source>
        <dbReference type="SAM" id="SignalP"/>
    </source>
</evidence>
<keyword evidence="3" id="KW-0378">Hydrolase</keyword>
<dbReference type="InterPro" id="IPR021190">
    <property type="entry name" value="Pept_M10A"/>
</dbReference>
<evidence type="ECO:0000256" key="3">
    <source>
        <dbReference type="ARBA" id="ARBA00022801"/>
    </source>
</evidence>
<keyword evidence="1" id="KW-0645">Protease</keyword>
<comment type="cofactor">
    <cofactor evidence="7">
        <name>Ca(2+)</name>
        <dbReference type="ChEBI" id="CHEBI:29108"/>
    </cofactor>
    <text evidence="7">Can bind about 5 Ca(2+) ions per subunit.</text>
</comment>
<dbReference type="SUPFAM" id="SSF47090">
    <property type="entry name" value="PGBD-like"/>
    <property type="match status" value="1"/>
</dbReference>
<dbReference type="InterPro" id="IPR036365">
    <property type="entry name" value="PGBD-like_sf"/>
</dbReference>
<dbReference type="PANTHER" id="PTHR10201:SF323">
    <property type="entry name" value="MATRIX METALLOPROTEINASE-21"/>
    <property type="match status" value="1"/>
</dbReference>
<dbReference type="InterPro" id="IPR001818">
    <property type="entry name" value="Pept_M10_metallopeptidase"/>
</dbReference>
<feature type="binding site" evidence="7">
    <location>
        <position position="153"/>
    </location>
    <ligand>
        <name>Ca(2+)</name>
        <dbReference type="ChEBI" id="CHEBI:29108"/>
        <label>1</label>
    </ligand>
</feature>
<proteinExistence type="predicted"/>
<organism evidence="10 11">
    <name type="scientific">Paraphoma chrysanthemicola</name>
    <dbReference type="NCBI Taxonomy" id="798071"/>
    <lineage>
        <taxon>Eukaryota</taxon>
        <taxon>Fungi</taxon>
        <taxon>Dikarya</taxon>
        <taxon>Ascomycota</taxon>
        <taxon>Pezizomycotina</taxon>
        <taxon>Dothideomycetes</taxon>
        <taxon>Pleosporomycetidae</taxon>
        <taxon>Pleosporales</taxon>
        <taxon>Pleosporineae</taxon>
        <taxon>Phaeosphaeriaceae</taxon>
        <taxon>Paraphoma</taxon>
    </lineage>
</organism>
<dbReference type="SUPFAM" id="SSF101898">
    <property type="entry name" value="NHL repeat"/>
    <property type="match status" value="1"/>
</dbReference>
<feature type="signal peptide" evidence="8">
    <location>
        <begin position="1"/>
        <end position="19"/>
    </location>
</feature>
<keyword evidence="11" id="KW-1185">Reference proteome</keyword>
<keyword evidence="2 7" id="KW-0479">Metal-binding</keyword>
<dbReference type="InterPro" id="IPR024079">
    <property type="entry name" value="MetalloPept_cat_dom_sf"/>
</dbReference>
<feature type="binding site" evidence="7">
    <location>
        <position position="188"/>
    </location>
    <ligand>
        <name>Ca(2+)</name>
        <dbReference type="ChEBI" id="CHEBI:29108"/>
        <label>2</label>
    </ligand>
</feature>
<gene>
    <name evidence="10" type="ORF">FB567DRAFT_598920</name>
</gene>
<feature type="domain" description="Peptidase metallopeptidase" evidence="9">
    <location>
        <begin position="134"/>
        <end position="285"/>
    </location>
</feature>